<dbReference type="EMBL" id="JBHSDL010000007">
    <property type="protein sequence ID" value="MFC4374079.1"/>
    <property type="molecule type" value="Genomic_DNA"/>
</dbReference>
<evidence type="ECO:0000313" key="2">
    <source>
        <dbReference type="Proteomes" id="UP001595844"/>
    </source>
</evidence>
<keyword evidence="2" id="KW-1185">Reference proteome</keyword>
<gene>
    <name evidence="1" type="ORF">ACFO5K_08165</name>
</gene>
<name>A0ABV8VDJ2_9NOCA</name>
<dbReference type="Proteomes" id="UP001595844">
    <property type="component" value="Unassembled WGS sequence"/>
</dbReference>
<sequence>MSGKEIIGSVDFGTNEAPAPEYVQTESGQLVTPDFLAFLKQAMSGQLAEPDHDDELDPQVRGLAEELSVIHLPEWTSPVGRKLAEPTVTSIKQATRVAEYLIKRGVRVHPELEEIRWVPTPSGAPGAFDTGAHITPDAEGNWPTPDAEEFYDFDEISVKQVEGSAWYATHPRGIACEGKTKSEAYAAMVAELRRRIDDASGGSLI</sequence>
<organism evidence="1 2">
    <name type="scientific">Nocardia halotolerans</name>
    <dbReference type="NCBI Taxonomy" id="1755878"/>
    <lineage>
        <taxon>Bacteria</taxon>
        <taxon>Bacillati</taxon>
        <taxon>Actinomycetota</taxon>
        <taxon>Actinomycetes</taxon>
        <taxon>Mycobacteriales</taxon>
        <taxon>Nocardiaceae</taxon>
        <taxon>Nocardia</taxon>
    </lineage>
</organism>
<protein>
    <submittedName>
        <fullName evidence="1">Uncharacterized protein</fullName>
    </submittedName>
</protein>
<accession>A0ABV8VDJ2</accession>
<evidence type="ECO:0000313" key="1">
    <source>
        <dbReference type="EMBL" id="MFC4374079.1"/>
    </source>
</evidence>
<reference evidence="2" key="1">
    <citation type="journal article" date="2019" name="Int. J. Syst. Evol. Microbiol.">
        <title>The Global Catalogue of Microorganisms (GCM) 10K type strain sequencing project: providing services to taxonomists for standard genome sequencing and annotation.</title>
        <authorList>
            <consortium name="The Broad Institute Genomics Platform"/>
            <consortium name="The Broad Institute Genome Sequencing Center for Infectious Disease"/>
            <person name="Wu L."/>
            <person name="Ma J."/>
        </authorList>
    </citation>
    <scope>NUCLEOTIDE SEQUENCE [LARGE SCALE GENOMIC DNA]</scope>
    <source>
        <strain evidence="2">IBRC-M 10490</strain>
    </source>
</reference>
<comment type="caution">
    <text evidence="1">The sequence shown here is derived from an EMBL/GenBank/DDBJ whole genome shotgun (WGS) entry which is preliminary data.</text>
</comment>
<proteinExistence type="predicted"/>
<dbReference type="RefSeq" id="WP_378558261.1">
    <property type="nucleotide sequence ID" value="NZ_JBHSDL010000007.1"/>
</dbReference>